<evidence type="ECO:0000259" key="1">
    <source>
        <dbReference type="Pfam" id="PF13843"/>
    </source>
</evidence>
<evidence type="ECO:0000313" key="2">
    <source>
        <dbReference type="EMBL" id="GFU04891.1"/>
    </source>
</evidence>
<dbReference type="AlphaFoldDB" id="A0A8X6U8Z1"/>
<reference evidence="2" key="1">
    <citation type="submission" date="2020-08" db="EMBL/GenBank/DDBJ databases">
        <title>Multicomponent nature underlies the extraordinary mechanical properties of spider dragline silk.</title>
        <authorList>
            <person name="Kono N."/>
            <person name="Nakamura H."/>
            <person name="Mori M."/>
            <person name="Yoshida Y."/>
            <person name="Ohtoshi R."/>
            <person name="Malay A.D."/>
            <person name="Moran D.A.P."/>
            <person name="Tomita M."/>
            <person name="Numata K."/>
            <person name="Arakawa K."/>
        </authorList>
    </citation>
    <scope>NUCLEOTIDE SEQUENCE</scope>
</reference>
<dbReference type="PANTHER" id="PTHR47272:SF2">
    <property type="entry name" value="PIGGYBAC TRANSPOSABLE ELEMENT-DERIVED PROTEIN 3-LIKE"/>
    <property type="match status" value="1"/>
</dbReference>
<dbReference type="InterPro" id="IPR029526">
    <property type="entry name" value="PGBD"/>
</dbReference>
<sequence length="229" mass="26782">MRTLRKRTKVNVTLGSRFLHTYITLEGYGIVEVYSGTKNIECLPGEPDLGSISNTVIRLLRLVPRHVNRVIYYDNFYSNIPLLHYLIIDGIYYLSTVQRILQVAREKEILKSNVPRGVTMKMLPLLKVWNSRQQAGKTISKFYCYPPMLVLNHQRLSRDDKKIENDYPSIIHRVIKKSNAHMGGVDLMERFIGRHGIRIKSRTWTTRLFNHLLDMNVINAWVPYKKVVQ</sequence>
<dbReference type="Proteomes" id="UP000887013">
    <property type="component" value="Unassembled WGS sequence"/>
</dbReference>
<organism evidence="2 3">
    <name type="scientific">Nephila pilipes</name>
    <name type="common">Giant wood spider</name>
    <name type="synonym">Nephila maculata</name>
    <dbReference type="NCBI Taxonomy" id="299642"/>
    <lineage>
        <taxon>Eukaryota</taxon>
        <taxon>Metazoa</taxon>
        <taxon>Ecdysozoa</taxon>
        <taxon>Arthropoda</taxon>
        <taxon>Chelicerata</taxon>
        <taxon>Arachnida</taxon>
        <taxon>Araneae</taxon>
        <taxon>Araneomorphae</taxon>
        <taxon>Entelegynae</taxon>
        <taxon>Araneoidea</taxon>
        <taxon>Nephilidae</taxon>
        <taxon>Nephila</taxon>
    </lineage>
</organism>
<protein>
    <submittedName>
        <fullName evidence="2">DDE_Tnp_1_7 domain-containing protein</fullName>
    </submittedName>
</protein>
<accession>A0A8X6U8Z1</accession>
<gene>
    <name evidence="2" type="ORF">NPIL_8661</name>
</gene>
<dbReference type="PANTHER" id="PTHR47272">
    <property type="entry name" value="DDE_TNP_1_7 DOMAIN-CONTAINING PROTEIN"/>
    <property type="match status" value="1"/>
</dbReference>
<comment type="caution">
    <text evidence="2">The sequence shown here is derived from an EMBL/GenBank/DDBJ whole genome shotgun (WGS) entry which is preliminary data.</text>
</comment>
<proteinExistence type="predicted"/>
<name>A0A8X6U8Z1_NEPPI</name>
<evidence type="ECO:0000313" key="3">
    <source>
        <dbReference type="Proteomes" id="UP000887013"/>
    </source>
</evidence>
<dbReference type="OrthoDB" id="6422351at2759"/>
<keyword evidence="3" id="KW-1185">Reference proteome</keyword>
<feature type="domain" description="PiggyBac transposable element-derived protein" evidence="1">
    <location>
        <begin position="44"/>
        <end position="221"/>
    </location>
</feature>
<dbReference type="EMBL" id="BMAW01027963">
    <property type="protein sequence ID" value="GFU04891.1"/>
    <property type="molecule type" value="Genomic_DNA"/>
</dbReference>
<dbReference type="Pfam" id="PF13843">
    <property type="entry name" value="DDE_Tnp_1_7"/>
    <property type="match status" value="1"/>
</dbReference>